<evidence type="ECO:0000313" key="1">
    <source>
        <dbReference type="Ensembl" id="ENSFHEP00000032558.1"/>
    </source>
</evidence>
<reference evidence="1" key="1">
    <citation type="submission" date="2025-08" db="UniProtKB">
        <authorList>
            <consortium name="Ensembl"/>
        </authorList>
    </citation>
    <scope>IDENTIFICATION</scope>
</reference>
<dbReference type="AlphaFoldDB" id="A0A3Q2QWS2"/>
<sequence>METKHSYVDPTILWDTIKAIMRGKLISRTAYLKKEKRMSGHKVNTSKTQILPFNYKPKIRQRCTLNRKINQLITWESHLRRTWTKFRKYSIL</sequence>
<evidence type="ECO:0000313" key="2">
    <source>
        <dbReference type="Proteomes" id="UP000265000"/>
    </source>
</evidence>
<dbReference type="Ensembl" id="ENSFHET00000026047.1">
    <property type="protein sequence ID" value="ENSFHEP00000032558.1"/>
    <property type="gene ID" value="ENSFHEG00000019086.1"/>
</dbReference>
<organism evidence="1 2">
    <name type="scientific">Fundulus heteroclitus</name>
    <name type="common">Killifish</name>
    <name type="synonym">Mummichog</name>
    <dbReference type="NCBI Taxonomy" id="8078"/>
    <lineage>
        <taxon>Eukaryota</taxon>
        <taxon>Metazoa</taxon>
        <taxon>Chordata</taxon>
        <taxon>Craniata</taxon>
        <taxon>Vertebrata</taxon>
        <taxon>Euteleostomi</taxon>
        <taxon>Actinopterygii</taxon>
        <taxon>Neopterygii</taxon>
        <taxon>Teleostei</taxon>
        <taxon>Neoteleostei</taxon>
        <taxon>Acanthomorphata</taxon>
        <taxon>Ovalentaria</taxon>
        <taxon>Atherinomorphae</taxon>
        <taxon>Cyprinodontiformes</taxon>
        <taxon>Fundulidae</taxon>
        <taxon>Fundulus</taxon>
    </lineage>
</organism>
<reference evidence="1" key="2">
    <citation type="submission" date="2025-09" db="UniProtKB">
        <authorList>
            <consortium name="Ensembl"/>
        </authorList>
    </citation>
    <scope>IDENTIFICATION</scope>
</reference>
<accession>A0A3Q2QWS2</accession>
<protein>
    <submittedName>
        <fullName evidence="1">Uncharacterized protein</fullName>
    </submittedName>
</protein>
<keyword evidence="2" id="KW-1185">Reference proteome</keyword>
<dbReference type="Proteomes" id="UP000265000">
    <property type="component" value="Unplaced"/>
</dbReference>
<name>A0A3Q2QWS2_FUNHE</name>
<proteinExistence type="predicted"/>